<sequence>MSQAFITGGSGFIGRALIRRLVAEGHTVRALVRSAASADKVAALGAQPVQGELTEPAGWQDAVAGSDVLFHLAAETDITADRERHERVTVGGTRAAVEAARTAGVATFVHCGSEAALLAGEPLLEVDETAPLRPDSEAAYCAAKAKSEQVVLDAGAPGFTTVSVRPRFVWGPDSSLTEGLAAAAKAGQFAWIDGGRHTTDVTYVDNAVEGLILGWRHGRPGQAYFVTDQHRVVLRDFLETVFSLYGVDAPIPDMDAETAADVVPVPARWFVGQSCTLRTDKAVTELGYRPVVPHAAGFAAVKDALASEAA</sequence>
<evidence type="ECO:0000313" key="3">
    <source>
        <dbReference type="Proteomes" id="UP001523263"/>
    </source>
</evidence>
<dbReference type="SUPFAM" id="SSF51735">
    <property type="entry name" value="NAD(P)-binding Rossmann-fold domains"/>
    <property type="match status" value="1"/>
</dbReference>
<organism evidence="2 3">
    <name type="scientific">Streptomyces griseoincarnatus</name>
    <dbReference type="NCBI Taxonomy" id="29305"/>
    <lineage>
        <taxon>Bacteria</taxon>
        <taxon>Bacillati</taxon>
        <taxon>Actinomycetota</taxon>
        <taxon>Actinomycetes</taxon>
        <taxon>Kitasatosporales</taxon>
        <taxon>Streptomycetaceae</taxon>
        <taxon>Streptomyces</taxon>
        <taxon>Streptomyces griseoincarnatus group</taxon>
    </lineage>
</organism>
<reference evidence="2 3" key="1">
    <citation type="submission" date="2022-06" db="EMBL/GenBank/DDBJ databases">
        <title>Whole genome sequence of Streptomyces griseoincarnatus RB7AG.</title>
        <authorList>
            <person name="Ray L."/>
            <person name="Behera S."/>
            <person name="Panda A.N."/>
        </authorList>
    </citation>
    <scope>NUCLEOTIDE SEQUENCE [LARGE SCALE GENOMIC DNA]</scope>
    <source>
        <strain evidence="2 3">RB7AG</strain>
    </source>
</reference>
<protein>
    <submittedName>
        <fullName evidence="2">NAD-dependent epimerase/dehydratase family protein</fullName>
    </submittedName>
</protein>
<dbReference type="Pfam" id="PF01073">
    <property type="entry name" value="3Beta_HSD"/>
    <property type="match status" value="1"/>
</dbReference>
<accession>A0ABT0W5H7</accession>
<dbReference type="InterPro" id="IPR051783">
    <property type="entry name" value="NAD(P)-dependent_oxidoreduct"/>
</dbReference>
<dbReference type="PANTHER" id="PTHR48079:SF6">
    <property type="entry name" value="NAD(P)-BINDING DOMAIN-CONTAINING PROTEIN-RELATED"/>
    <property type="match status" value="1"/>
</dbReference>
<dbReference type="Gene3D" id="3.40.50.720">
    <property type="entry name" value="NAD(P)-binding Rossmann-like Domain"/>
    <property type="match status" value="1"/>
</dbReference>
<gene>
    <name evidence="2" type="ORF">NC658_32915</name>
</gene>
<dbReference type="RefSeq" id="WP_163040429.1">
    <property type="nucleotide sequence ID" value="NZ_JAMQBH010000032.1"/>
</dbReference>
<proteinExistence type="predicted"/>
<keyword evidence="3" id="KW-1185">Reference proteome</keyword>
<dbReference type="InterPro" id="IPR036291">
    <property type="entry name" value="NAD(P)-bd_dom_sf"/>
</dbReference>
<evidence type="ECO:0000259" key="1">
    <source>
        <dbReference type="Pfam" id="PF01073"/>
    </source>
</evidence>
<evidence type="ECO:0000313" key="2">
    <source>
        <dbReference type="EMBL" id="MCM2517990.1"/>
    </source>
</evidence>
<dbReference type="InterPro" id="IPR002225">
    <property type="entry name" value="3Beta_OHSteriod_DH/Estase"/>
</dbReference>
<comment type="caution">
    <text evidence="2">The sequence shown here is derived from an EMBL/GenBank/DDBJ whole genome shotgun (WGS) entry which is preliminary data.</text>
</comment>
<name>A0ABT0W5H7_STRGI</name>
<dbReference type="Proteomes" id="UP001523263">
    <property type="component" value="Unassembled WGS sequence"/>
</dbReference>
<feature type="domain" description="3-beta hydroxysteroid dehydrogenase/isomerase" evidence="1">
    <location>
        <begin position="6"/>
        <end position="249"/>
    </location>
</feature>
<dbReference type="EMBL" id="JAMQBH010000032">
    <property type="protein sequence ID" value="MCM2517990.1"/>
    <property type="molecule type" value="Genomic_DNA"/>
</dbReference>
<dbReference type="PANTHER" id="PTHR48079">
    <property type="entry name" value="PROTEIN YEEZ"/>
    <property type="match status" value="1"/>
</dbReference>